<dbReference type="GO" id="GO:0004497">
    <property type="term" value="F:monooxygenase activity"/>
    <property type="evidence" value="ECO:0007669"/>
    <property type="project" value="UniProtKB-KW"/>
</dbReference>
<keyword evidence="2" id="KW-0285">Flavoprotein</keyword>
<keyword evidence="3" id="KW-0274">FAD</keyword>
<evidence type="ECO:0000256" key="5">
    <source>
        <dbReference type="ARBA" id="ARBA00023033"/>
    </source>
</evidence>
<dbReference type="InterPro" id="IPR050493">
    <property type="entry name" value="FAD-dep_Monooxygenase_BioMet"/>
</dbReference>
<reference evidence="8" key="1">
    <citation type="journal article" date="2019" name="Int. J. Syst. Evol. Microbiol.">
        <title>The Global Catalogue of Microorganisms (GCM) 10K type strain sequencing project: providing services to taxonomists for standard genome sequencing and annotation.</title>
        <authorList>
            <consortium name="The Broad Institute Genomics Platform"/>
            <consortium name="The Broad Institute Genome Sequencing Center for Infectious Disease"/>
            <person name="Wu L."/>
            <person name="Ma J."/>
        </authorList>
    </citation>
    <scope>NUCLEOTIDE SEQUENCE [LARGE SCALE GENOMIC DNA]</scope>
    <source>
        <strain evidence="8">CCUG 49018</strain>
    </source>
</reference>
<evidence type="ECO:0000313" key="8">
    <source>
        <dbReference type="Proteomes" id="UP001597182"/>
    </source>
</evidence>
<dbReference type="PRINTS" id="PR00420">
    <property type="entry name" value="RNGMNOXGNASE"/>
</dbReference>
<dbReference type="InterPro" id="IPR002938">
    <property type="entry name" value="FAD-bd"/>
</dbReference>
<dbReference type="EMBL" id="JBHTMB010000107">
    <property type="protein sequence ID" value="MFD1234055.1"/>
    <property type="molecule type" value="Genomic_DNA"/>
</dbReference>
<comment type="cofactor">
    <cofactor evidence="1">
        <name>FAD</name>
        <dbReference type="ChEBI" id="CHEBI:57692"/>
    </cofactor>
</comment>
<evidence type="ECO:0000256" key="1">
    <source>
        <dbReference type="ARBA" id="ARBA00001974"/>
    </source>
</evidence>
<dbReference type="Proteomes" id="UP001597182">
    <property type="component" value="Unassembled WGS sequence"/>
</dbReference>
<dbReference type="SUPFAM" id="SSF54373">
    <property type="entry name" value="FAD-linked reductases, C-terminal domain"/>
    <property type="match status" value="1"/>
</dbReference>
<comment type="caution">
    <text evidence="7">The sequence shown here is derived from an EMBL/GenBank/DDBJ whole genome shotgun (WGS) entry which is preliminary data.</text>
</comment>
<organism evidence="7 8">
    <name type="scientific">Pseudonocardia benzenivorans</name>
    <dbReference type="NCBI Taxonomy" id="228005"/>
    <lineage>
        <taxon>Bacteria</taxon>
        <taxon>Bacillati</taxon>
        <taxon>Actinomycetota</taxon>
        <taxon>Actinomycetes</taxon>
        <taxon>Pseudonocardiales</taxon>
        <taxon>Pseudonocardiaceae</taxon>
        <taxon>Pseudonocardia</taxon>
    </lineage>
</organism>
<protein>
    <submittedName>
        <fullName evidence="7">FAD-dependent monooxygenase</fullName>
    </submittedName>
</protein>
<keyword evidence="4" id="KW-0560">Oxidoreductase</keyword>
<dbReference type="Gene3D" id="3.50.50.60">
    <property type="entry name" value="FAD/NAD(P)-binding domain"/>
    <property type="match status" value="1"/>
</dbReference>
<keyword evidence="8" id="KW-1185">Reference proteome</keyword>
<dbReference type="SUPFAM" id="SSF51905">
    <property type="entry name" value="FAD/NAD(P)-binding domain"/>
    <property type="match status" value="1"/>
</dbReference>
<proteinExistence type="predicted"/>
<keyword evidence="5 7" id="KW-0503">Monooxygenase</keyword>
<dbReference type="PANTHER" id="PTHR13789:SF318">
    <property type="entry name" value="GERANYLGERANYL DIPHOSPHATE REDUCTASE"/>
    <property type="match status" value="1"/>
</dbReference>
<dbReference type="PANTHER" id="PTHR13789">
    <property type="entry name" value="MONOOXYGENASE"/>
    <property type="match status" value="1"/>
</dbReference>
<evidence type="ECO:0000256" key="2">
    <source>
        <dbReference type="ARBA" id="ARBA00022630"/>
    </source>
</evidence>
<gene>
    <name evidence="7" type="ORF">ACFQ34_12240</name>
</gene>
<dbReference type="InterPro" id="IPR036188">
    <property type="entry name" value="FAD/NAD-bd_sf"/>
</dbReference>
<dbReference type="Pfam" id="PF01494">
    <property type="entry name" value="FAD_binding_3"/>
    <property type="match status" value="1"/>
</dbReference>
<dbReference type="RefSeq" id="WP_379652940.1">
    <property type="nucleotide sequence ID" value="NZ_JBHTMB010000107.1"/>
</dbReference>
<evidence type="ECO:0000256" key="3">
    <source>
        <dbReference type="ARBA" id="ARBA00022827"/>
    </source>
</evidence>
<feature type="domain" description="FAD-binding" evidence="6">
    <location>
        <begin position="6"/>
        <end position="344"/>
    </location>
</feature>
<sequence length="400" mass="43166">MADRKLRVAIVGGGIGGLAAANALVRRDIDVTVYERAPRLGEIGAGVFVHPNGVRQLRQLGLGEAVRSAGAVVGEGSAYFRQDGTRVAPVQTTDSSGTTRGCGMHRADLLGLLAGALPSEAIRTNKECTGFRQDAEAATVEFTDGTSATADVVVAADGIQSVLQRSVTTPGTPVHSGSIAFRGLIPATELPWWPTEVLHLWMGEGKHFMVYPVRGGTLLNYVAFIPSDERASESWSAPGDPDALRAAFAGWDSRVERLLAEVDRCYWWGLYDREPLDRWTDRRLTLLGDAAHPMLPHLGQGANQAIEDGVALAVLLDAGRDDPLGALQEYERLRRPRTSQVQDAARANGRRYDSAYADLRQRDAEIVSSVDLRLWLSDYDVRDEAERAAGLEAAKVSGAL</sequence>
<accession>A0ABW3VH50</accession>
<evidence type="ECO:0000313" key="7">
    <source>
        <dbReference type="EMBL" id="MFD1234055.1"/>
    </source>
</evidence>
<evidence type="ECO:0000259" key="6">
    <source>
        <dbReference type="Pfam" id="PF01494"/>
    </source>
</evidence>
<name>A0ABW3VH50_9PSEU</name>
<evidence type="ECO:0000256" key="4">
    <source>
        <dbReference type="ARBA" id="ARBA00023002"/>
    </source>
</evidence>